<gene>
    <name evidence="1" type="ORF">CARN1_1421</name>
</gene>
<evidence type="ECO:0000313" key="1">
    <source>
        <dbReference type="EMBL" id="CBH75404.1"/>
    </source>
</evidence>
<accession>E6PG17</accession>
<organism evidence="1">
    <name type="scientific">mine drainage metagenome</name>
    <dbReference type="NCBI Taxonomy" id="410659"/>
    <lineage>
        <taxon>unclassified sequences</taxon>
        <taxon>metagenomes</taxon>
        <taxon>ecological metagenomes</taxon>
    </lineage>
</organism>
<dbReference type="AlphaFoldDB" id="E6PG17"/>
<reference evidence="1" key="1">
    <citation type="submission" date="2009-10" db="EMBL/GenBank/DDBJ databases">
        <title>Diversity of trophic interactions inside an arsenic-rich microbial ecosystem.</title>
        <authorList>
            <person name="Bertin P.N."/>
            <person name="Heinrich-Salmeron A."/>
            <person name="Pelletier E."/>
            <person name="Goulhen-Chollet F."/>
            <person name="Arsene-Ploetze F."/>
            <person name="Gallien S."/>
            <person name="Calteau A."/>
            <person name="Vallenet D."/>
            <person name="Casiot C."/>
            <person name="Chane-Woon-Ming B."/>
            <person name="Giloteaux L."/>
            <person name="Barakat M."/>
            <person name="Bonnefoy V."/>
            <person name="Bruneel O."/>
            <person name="Chandler M."/>
            <person name="Cleiss J."/>
            <person name="Duran R."/>
            <person name="Elbaz-Poulichet F."/>
            <person name="Fonknechten N."/>
            <person name="Lauga B."/>
            <person name="Mornico D."/>
            <person name="Ortet P."/>
            <person name="Schaeffer C."/>
            <person name="Siguier P."/>
            <person name="Alexander Thil Smith A."/>
            <person name="Van Dorsselaer A."/>
            <person name="Weissenbach J."/>
            <person name="Medigue C."/>
            <person name="Le Paslier D."/>
        </authorList>
    </citation>
    <scope>NUCLEOTIDE SEQUENCE</scope>
</reference>
<protein>
    <submittedName>
        <fullName evidence="1">Uncharacterized protein</fullName>
    </submittedName>
</protein>
<sequence length="26" mass="2914">MQDSPNQFGLEHAYRGAVAFVNYVSI</sequence>
<proteinExistence type="predicted"/>
<name>E6PG17_9ZZZZ</name>
<comment type="caution">
    <text evidence="1">The sequence shown here is derived from an EMBL/GenBank/DDBJ whole genome shotgun (WGS) entry which is preliminary data.</text>
</comment>
<dbReference type="EMBL" id="CABL01000008">
    <property type="protein sequence ID" value="CBH75404.1"/>
    <property type="molecule type" value="Genomic_DNA"/>
</dbReference>